<keyword evidence="2" id="KW-1185">Reference proteome</keyword>
<dbReference type="EMBL" id="AWWV01011791">
    <property type="protein sequence ID" value="OMO70568.1"/>
    <property type="molecule type" value="Genomic_DNA"/>
</dbReference>
<sequence>MEIKWKKKERKKRLRLHLLATVTVNGDRRRYCNSFSHCCSFL</sequence>
<comment type="caution">
    <text evidence="1">The sequence shown here is derived from an EMBL/GenBank/DDBJ whole genome shotgun (WGS) entry which is preliminary data.</text>
</comment>
<reference evidence="1 2" key="1">
    <citation type="submission" date="2013-09" db="EMBL/GenBank/DDBJ databases">
        <title>Corchorus capsularis genome sequencing.</title>
        <authorList>
            <person name="Alam M."/>
            <person name="Haque M.S."/>
            <person name="Islam M.S."/>
            <person name="Emdad E.M."/>
            <person name="Islam M.M."/>
            <person name="Ahmed B."/>
            <person name="Halim A."/>
            <person name="Hossen Q.M.M."/>
            <person name="Hossain M.Z."/>
            <person name="Ahmed R."/>
            <person name="Khan M.M."/>
            <person name="Islam R."/>
            <person name="Rashid M.M."/>
            <person name="Khan S.A."/>
            <person name="Rahman M.S."/>
            <person name="Alam M."/>
        </authorList>
    </citation>
    <scope>NUCLEOTIDE SEQUENCE [LARGE SCALE GENOMIC DNA]</scope>
    <source>
        <strain evidence="2">cv. CVL-1</strain>
        <tissue evidence="1">Whole seedling</tissue>
    </source>
</reference>
<name>A0A1R3HJV1_COCAP</name>
<evidence type="ECO:0000313" key="2">
    <source>
        <dbReference type="Proteomes" id="UP000188268"/>
    </source>
</evidence>
<dbReference type="Proteomes" id="UP000188268">
    <property type="component" value="Unassembled WGS sequence"/>
</dbReference>
<proteinExistence type="predicted"/>
<gene>
    <name evidence="1" type="ORF">CCACVL1_18807</name>
</gene>
<dbReference type="AlphaFoldDB" id="A0A1R3HJV1"/>
<organism evidence="1 2">
    <name type="scientific">Corchorus capsularis</name>
    <name type="common">Jute</name>
    <dbReference type="NCBI Taxonomy" id="210143"/>
    <lineage>
        <taxon>Eukaryota</taxon>
        <taxon>Viridiplantae</taxon>
        <taxon>Streptophyta</taxon>
        <taxon>Embryophyta</taxon>
        <taxon>Tracheophyta</taxon>
        <taxon>Spermatophyta</taxon>
        <taxon>Magnoliopsida</taxon>
        <taxon>eudicotyledons</taxon>
        <taxon>Gunneridae</taxon>
        <taxon>Pentapetalae</taxon>
        <taxon>rosids</taxon>
        <taxon>malvids</taxon>
        <taxon>Malvales</taxon>
        <taxon>Malvaceae</taxon>
        <taxon>Grewioideae</taxon>
        <taxon>Apeibeae</taxon>
        <taxon>Corchorus</taxon>
    </lineage>
</organism>
<accession>A0A1R3HJV1</accession>
<protein>
    <submittedName>
        <fullName evidence="1">Uncharacterized protein</fullName>
    </submittedName>
</protein>
<dbReference type="Gramene" id="OMO70568">
    <property type="protein sequence ID" value="OMO70568"/>
    <property type="gene ID" value="CCACVL1_18807"/>
</dbReference>
<evidence type="ECO:0000313" key="1">
    <source>
        <dbReference type="EMBL" id="OMO70568.1"/>
    </source>
</evidence>